<keyword evidence="6 12" id="KW-0175">Coiled coil</keyword>
<keyword evidence="18" id="KW-1185">Reference proteome</keyword>
<dbReference type="PROSITE" id="PS50827">
    <property type="entry name" value="DDT"/>
    <property type="match status" value="1"/>
</dbReference>
<dbReference type="SMART" id="SM00571">
    <property type="entry name" value="DDT"/>
    <property type="match status" value="1"/>
</dbReference>
<dbReference type="InterPro" id="IPR013136">
    <property type="entry name" value="WSTF_Acf1_Cbp146"/>
</dbReference>
<dbReference type="InterPro" id="IPR028942">
    <property type="entry name" value="WHIM1_dom"/>
</dbReference>
<evidence type="ECO:0000256" key="3">
    <source>
        <dbReference type="ARBA" id="ARBA00022771"/>
    </source>
</evidence>
<dbReference type="GO" id="GO:0003677">
    <property type="term" value="F:DNA binding"/>
    <property type="evidence" value="ECO:0007669"/>
    <property type="project" value="TreeGrafter"/>
</dbReference>
<dbReference type="InterPro" id="IPR028941">
    <property type="entry name" value="WHIM2_dom"/>
</dbReference>
<dbReference type="eggNOG" id="KOG1245">
    <property type="taxonomic scope" value="Eukaryota"/>
</dbReference>
<feature type="region of interest" description="Disordered" evidence="13">
    <location>
        <begin position="265"/>
        <end position="375"/>
    </location>
</feature>
<dbReference type="OrthoDB" id="332390at2759"/>
<evidence type="ECO:0000256" key="4">
    <source>
        <dbReference type="ARBA" id="ARBA00022833"/>
    </source>
</evidence>
<dbReference type="eggNOG" id="KOG2342">
    <property type="taxonomic scope" value="Eukaryota"/>
</dbReference>
<keyword evidence="5" id="KW-0805">Transcription regulation</keyword>
<evidence type="ECO:0000256" key="1">
    <source>
        <dbReference type="ARBA" id="ARBA00004123"/>
    </source>
</evidence>
<dbReference type="EMBL" id="DS268446">
    <property type="protein sequence ID" value="EFP02138.1"/>
    <property type="molecule type" value="Genomic_DNA"/>
</dbReference>
<keyword evidence="2" id="KW-0479">Metal-binding</keyword>
<evidence type="ECO:0000256" key="11">
    <source>
        <dbReference type="PROSITE-ProRule" id="PRU00475"/>
    </source>
</evidence>
<dbReference type="InterPro" id="IPR001965">
    <property type="entry name" value="Znf_PHD"/>
</dbReference>
<name>E3MHU4_CAERE</name>
<feature type="coiled-coil region" evidence="12">
    <location>
        <begin position="416"/>
        <end position="447"/>
    </location>
</feature>
<dbReference type="PRINTS" id="PR00503">
    <property type="entry name" value="BROMODOMAIN"/>
</dbReference>
<dbReference type="InterPro" id="IPR019786">
    <property type="entry name" value="Zinc_finger_PHD-type_CS"/>
</dbReference>
<dbReference type="Pfam" id="PF10537">
    <property type="entry name" value="WAC_Acf1_DNA_bd"/>
    <property type="match status" value="1"/>
</dbReference>
<feature type="region of interest" description="Disordered" evidence="13">
    <location>
        <begin position="1340"/>
        <end position="1376"/>
    </location>
</feature>
<feature type="domain" description="WAC" evidence="16">
    <location>
        <begin position="22"/>
        <end position="131"/>
    </location>
</feature>
<keyword evidence="4" id="KW-0862">Zinc</keyword>
<protein>
    <submittedName>
        <fullName evidence="17">Uncharacterized protein</fullName>
    </submittedName>
</protein>
<gene>
    <name evidence="17" type="ORF">CRE_25005</name>
</gene>
<dbReference type="PANTHER" id="PTHR46510:SF1">
    <property type="entry name" value="BROMODOMAIN ADJACENT TO ZINC FINGER DOMAIN PROTEIN 1A"/>
    <property type="match status" value="1"/>
</dbReference>
<feature type="domain" description="DDT" evidence="15">
    <location>
        <begin position="473"/>
        <end position="540"/>
    </location>
</feature>
<comment type="subcellular location">
    <subcellularLocation>
        <location evidence="1 11">Nucleus</location>
    </subcellularLocation>
</comment>
<evidence type="ECO:0000259" key="15">
    <source>
        <dbReference type="PROSITE" id="PS50827"/>
    </source>
</evidence>
<organism evidence="18">
    <name type="scientific">Caenorhabditis remanei</name>
    <name type="common">Caenorhabditis vulgaris</name>
    <dbReference type="NCBI Taxonomy" id="31234"/>
    <lineage>
        <taxon>Eukaryota</taxon>
        <taxon>Metazoa</taxon>
        <taxon>Ecdysozoa</taxon>
        <taxon>Nematoda</taxon>
        <taxon>Chromadorea</taxon>
        <taxon>Rhabditida</taxon>
        <taxon>Rhabditina</taxon>
        <taxon>Rhabditomorpha</taxon>
        <taxon>Rhabditoidea</taxon>
        <taxon>Rhabditidae</taxon>
        <taxon>Peloderinae</taxon>
        <taxon>Caenorhabditis</taxon>
    </lineage>
</organism>
<keyword evidence="9 11" id="KW-0539">Nucleus</keyword>
<feature type="compositionally biased region" description="Polar residues" evidence="13">
    <location>
        <begin position="1171"/>
        <end position="1180"/>
    </location>
</feature>
<keyword evidence="7 10" id="KW-0103">Bromodomain</keyword>
<evidence type="ECO:0000259" key="14">
    <source>
        <dbReference type="PROSITE" id="PS50014"/>
    </source>
</evidence>
<dbReference type="Proteomes" id="UP000008281">
    <property type="component" value="Unassembled WGS sequence"/>
</dbReference>
<dbReference type="PROSITE" id="PS50014">
    <property type="entry name" value="BROMODOMAIN_2"/>
    <property type="match status" value="1"/>
</dbReference>
<evidence type="ECO:0000256" key="2">
    <source>
        <dbReference type="ARBA" id="ARBA00022723"/>
    </source>
</evidence>
<dbReference type="GO" id="GO:0045740">
    <property type="term" value="P:positive regulation of DNA replication"/>
    <property type="evidence" value="ECO:0007669"/>
    <property type="project" value="TreeGrafter"/>
</dbReference>
<accession>E3MHU4</accession>
<evidence type="ECO:0000256" key="8">
    <source>
        <dbReference type="ARBA" id="ARBA00023163"/>
    </source>
</evidence>
<reference evidence="17" key="1">
    <citation type="submission" date="2007-07" db="EMBL/GenBank/DDBJ databases">
        <title>PCAP assembly of the Caenorhabditis remanei genome.</title>
        <authorList>
            <consortium name="The Caenorhabditis remanei Sequencing Consortium"/>
            <person name="Wilson R.K."/>
        </authorList>
    </citation>
    <scope>NUCLEOTIDE SEQUENCE [LARGE SCALE GENOMIC DNA]</scope>
    <source>
        <strain evidence="17">PB4641</strain>
    </source>
</reference>
<dbReference type="InterPro" id="IPR008551">
    <property type="entry name" value="TANGO2"/>
</dbReference>
<keyword evidence="3" id="KW-0863">Zinc-finger</keyword>
<dbReference type="GO" id="GO:0000228">
    <property type="term" value="C:nuclear chromosome"/>
    <property type="evidence" value="ECO:0007669"/>
    <property type="project" value="TreeGrafter"/>
</dbReference>
<dbReference type="InterPro" id="IPR018501">
    <property type="entry name" value="DDT_dom"/>
</dbReference>
<dbReference type="Gene3D" id="1.20.920.10">
    <property type="entry name" value="Bromodomain-like"/>
    <property type="match status" value="1"/>
</dbReference>
<dbReference type="PROSITE" id="PS01359">
    <property type="entry name" value="ZF_PHD_1"/>
    <property type="match status" value="1"/>
</dbReference>
<dbReference type="Pfam" id="PF00439">
    <property type="entry name" value="Bromodomain"/>
    <property type="match status" value="1"/>
</dbReference>
<evidence type="ECO:0000313" key="17">
    <source>
        <dbReference type="EMBL" id="EFP02138.1"/>
    </source>
</evidence>
<sequence length="1504" mass="173592">MPLLNKQPFIPRPVPDGTTRETRLWHCKPTGEFFASHEDFFKRMILLNTTSWSCSMTRKSNLTYFEAVQSEKEAEKELIEFPESLELPILFITHKYTNRGRFEELVNDIYHIMKDRFFMNEEVTFNEKTRKLTARIVTSYCTQQQILDANGMEVEIGHEIKEPLLPGADSYRYTIEILEQGLSEGDKFREHISNEKLFRSKNVGARQKIRLFLKNSCHLPPDGDRYTIRDCFIPKVESLWWSDVMSGSEPMCPQTPVLQRGRIPNMLKNGEDVGGGAAGAGERKERTPKREKRDPSAPPRPRGRPPKTPEQRALAQQEKKQRKRAEAPPPGPDDFDLTSSGALTFHGHPMTSSSSPAKKKIRRSSTSKNEKKKAKIIEQQGDLDFYFTEARRLGIDVTGLEQDEKLLSPKKVAEFKMRVKEEKDVEREALKEEKKRKIREKAAYNKKREDLLCNDLKPMPKFPSLEIPTWMSDEEFGDFLFIMQFFSTFKEILPLKEIRGNDEIQFSDIVLAVKCNDPQNSPFADLMRVLLSIRTDIADEEDGDEADFSNRDEIYLINAQNCDPANVVYGESIREISDLHFKIRKIHGKSVRHLPVDWMTLTEVLRLIFETSGYYTGISTHRHRLYARGNYRGYEDPAFEFRHAHPQIMEKLRTQTVFDLEPSERLEIMKTLIYQLLTYSKFRIHLEKHQMELTELRKEQKRLKTWDAGQEADSNAARLLMEYDSQSGGGGGGGVKDVEKEALVKRFKTYLKALNEGRRYDKEDLDTILLDAVPYTSLTLDEIVTARDLQKAEFKTLMQSITSKLFSTYCKVSDIRLGSDRAYRRYIVIDKLSAILVENPTSSELRIECDEPSVLEVSEDSESHDVFRCTGHLESCEVHGATRDSKTRWSYIKNREQFDEFVGSLNSRGLREHEMLEELQEYRLNLLELLEDTEDALGDATWQENLMTEETDPADSYNIDWDAEIRDLLLDFEEKLDQGQMGSIEKKFKISRPAWREKLKENGDVSGVLTENLKIFDEDVVEMDDVIGMSDSRKLAIAFFMIIRSIQLKFIKPPFISPNRDEHGNLKPSELFIRWQRALLQTDSHSALSLFISTFEGAIKWDKSRLQGKCKSCRRKAVAHELILCSECDNCYHLKCAKLAEPEDDWMCTTCRAQHRKTENEAKRMAREELNNISINETDLSSSESQETPSTSSEQQPTTSMIKTASGRSVKKVHYSEVHEGLSLKSRKSNGMVAAAATPTTPSERPHRNVTMRNSEYHVISNSPLTKPYQKAIYGRRLISERLRDSNEMSVEQVFENLMSIATDKTHCYPDAQLQSHTQNTDEYHQSLSAIFIKYPERTRDYDTDNENNHSDDDEGTSDASDGENTRKRKIPAAAAVAKSKSLVDSPRVIIPTTKEKMSSIESLLKEAMRQECSWPFLQPVDPKEVPDYYDVIERPMDLRTMMNKIKQRVYNKPAEVREEMIRVDFEQILTNCETYNETESEIYQLSRELQDFVTARLDAIIGQ</sequence>
<evidence type="ECO:0000256" key="13">
    <source>
        <dbReference type="SAM" id="MobiDB-lite"/>
    </source>
</evidence>
<dbReference type="InterPro" id="IPR001487">
    <property type="entry name" value="Bromodomain"/>
</dbReference>
<feature type="compositionally biased region" description="Basic and acidic residues" evidence="13">
    <location>
        <begin position="1340"/>
        <end position="1351"/>
    </location>
</feature>
<evidence type="ECO:0000256" key="7">
    <source>
        <dbReference type="ARBA" id="ARBA00023117"/>
    </source>
</evidence>
<dbReference type="SMART" id="SM00297">
    <property type="entry name" value="BROMO"/>
    <property type="match status" value="1"/>
</dbReference>
<evidence type="ECO:0000256" key="10">
    <source>
        <dbReference type="PROSITE-ProRule" id="PRU00035"/>
    </source>
</evidence>
<dbReference type="GO" id="GO:0031445">
    <property type="term" value="P:regulation of heterochromatin formation"/>
    <property type="evidence" value="ECO:0007669"/>
    <property type="project" value="TreeGrafter"/>
</dbReference>
<dbReference type="GO" id="GO:0008623">
    <property type="term" value="C:CHRAC"/>
    <property type="evidence" value="ECO:0007669"/>
    <property type="project" value="TreeGrafter"/>
</dbReference>
<dbReference type="SUPFAM" id="SSF57903">
    <property type="entry name" value="FYVE/PHD zinc finger"/>
    <property type="match status" value="1"/>
</dbReference>
<evidence type="ECO:0000259" key="16">
    <source>
        <dbReference type="PROSITE" id="PS51136"/>
    </source>
</evidence>
<dbReference type="InterPro" id="IPR011011">
    <property type="entry name" value="Znf_FYVE_PHD"/>
</dbReference>
<evidence type="ECO:0000256" key="6">
    <source>
        <dbReference type="ARBA" id="ARBA00023054"/>
    </source>
</evidence>
<dbReference type="HOGENOM" id="CLU_002479_0_0_1"/>
<feature type="compositionally biased region" description="Basic residues" evidence="13">
    <location>
        <begin position="357"/>
        <end position="374"/>
    </location>
</feature>
<dbReference type="GO" id="GO:0008270">
    <property type="term" value="F:zinc ion binding"/>
    <property type="evidence" value="ECO:0007669"/>
    <property type="project" value="UniProtKB-KW"/>
</dbReference>
<dbReference type="InterPro" id="IPR047171">
    <property type="entry name" value="BAZ1A"/>
</dbReference>
<dbReference type="FunCoup" id="E3MHU4">
    <property type="interactions" value="1986"/>
</dbReference>
<dbReference type="STRING" id="31234.E3MHU4"/>
<dbReference type="PROSITE" id="PS51136">
    <property type="entry name" value="WAC"/>
    <property type="match status" value="1"/>
</dbReference>
<feature type="compositionally biased region" description="Low complexity" evidence="13">
    <location>
        <begin position="1181"/>
        <end position="1200"/>
    </location>
</feature>
<dbReference type="SMART" id="SM00249">
    <property type="entry name" value="PHD"/>
    <property type="match status" value="1"/>
</dbReference>
<dbReference type="InterPro" id="IPR036427">
    <property type="entry name" value="Bromodomain-like_sf"/>
</dbReference>
<dbReference type="Pfam" id="PF02791">
    <property type="entry name" value="DDT"/>
    <property type="match status" value="1"/>
</dbReference>
<dbReference type="Pfam" id="PF15612">
    <property type="entry name" value="WHIM1"/>
    <property type="match status" value="1"/>
</dbReference>
<dbReference type="Gene3D" id="3.30.40.10">
    <property type="entry name" value="Zinc/RING finger domain, C3HC4 (zinc finger)"/>
    <property type="match status" value="1"/>
</dbReference>
<dbReference type="GO" id="GO:0006355">
    <property type="term" value="P:regulation of DNA-templated transcription"/>
    <property type="evidence" value="ECO:0007669"/>
    <property type="project" value="TreeGrafter"/>
</dbReference>
<dbReference type="PANTHER" id="PTHR46510">
    <property type="entry name" value="BROMODOMAIN ADJACENT TO ZINC FINGER DOMAIN PROTEIN 1A"/>
    <property type="match status" value="1"/>
</dbReference>
<feature type="domain" description="Bromo" evidence="14">
    <location>
        <begin position="1409"/>
        <end position="1484"/>
    </location>
</feature>
<evidence type="ECO:0000256" key="12">
    <source>
        <dbReference type="SAM" id="Coils"/>
    </source>
</evidence>
<keyword evidence="8" id="KW-0804">Transcription</keyword>
<feature type="region of interest" description="Disordered" evidence="13">
    <location>
        <begin position="1158"/>
        <end position="1211"/>
    </location>
</feature>
<evidence type="ECO:0000256" key="9">
    <source>
        <dbReference type="ARBA" id="ARBA00023242"/>
    </source>
</evidence>
<dbReference type="InParanoid" id="E3MHU4"/>
<dbReference type="Pfam" id="PF05742">
    <property type="entry name" value="TANGO2"/>
    <property type="match status" value="1"/>
</dbReference>
<proteinExistence type="predicted"/>
<dbReference type="OMA" id="NDLVFCC"/>
<evidence type="ECO:0000313" key="18">
    <source>
        <dbReference type="Proteomes" id="UP000008281"/>
    </source>
</evidence>
<dbReference type="GO" id="GO:0006338">
    <property type="term" value="P:chromatin remodeling"/>
    <property type="evidence" value="ECO:0007669"/>
    <property type="project" value="InterPro"/>
</dbReference>
<dbReference type="Pfam" id="PF15613">
    <property type="entry name" value="WSD"/>
    <property type="match status" value="1"/>
</dbReference>
<dbReference type="CDD" id="cd04369">
    <property type="entry name" value="Bromodomain"/>
    <property type="match status" value="1"/>
</dbReference>
<feature type="compositionally biased region" description="Basic and acidic residues" evidence="13">
    <location>
        <begin position="1158"/>
        <end position="1170"/>
    </location>
</feature>
<evidence type="ECO:0000256" key="5">
    <source>
        <dbReference type="ARBA" id="ARBA00023015"/>
    </source>
</evidence>
<dbReference type="SUPFAM" id="SSF47370">
    <property type="entry name" value="Bromodomain"/>
    <property type="match status" value="1"/>
</dbReference>
<dbReference type="InterPro" id="IPR013083">
    <property type="entry name" value="Znf_RING/FYVE/PHD"/>
</dbReference>